<organism evidence="2 3">
    <name type="scientific">Gossypium stocksii</name>
    <dbReference type="NCBI Taxonomy" id="47602"/>
    <lineage>
        <taxon>Eukaryota</taxon>
        <taxon>Viridiplantae</taxon>
        <taxon>Streptophyta</taxon>
        <taxon>Embryophyta</taxon>
        <taxon>Tracheophyta</taxon>
        <taxon>Spermatophyta</taxon>
        <taxon>Magnoliopsida</taxon>
        <taxon>eudicotyledons</taxon>
        <taxon>Gunneridae</taxon>
        <taxon>Pentapetalae</taxon>
        <taxon>rosids</taxon>
        <taxon>malvids</taxon>
        <taxon>Malvales</taxon>
        <taxon>Malvaceae</taxon>
        <taxon>Malvoideae</taxon>
        <taxon>Gossypium</taxon>
    </lineage>
</organism>
<evidence type="ECO:0000313" key="2">
    <source>
        <dbReference type="EMBL" id="KAH1098381.1"/>
    </source>
</evidence>
<dbReference type="AlphaFoldDB" id="A0A9D3VXM1"/>
<evidence type="ECO:0008006" key="4">
    <source>
        <dbReference type="Google" id="ProtNLM"/>
    </source>
</evidence>
<keyword evidence="3" id="KW-1185">Reference proteome</keyword>
<proteinExistence type="predicted"/>
<dbReference type="EMBL" id="JAIQCV010000005">
    <property type="protein sequence ID" value="KAH1098381.1"/>
    <property type="molecule type" value="Genomic_DNA"/>
</dbReference>
<name>A0A9D3VXM1_9ROSI</name>
<evidence type="ECO:0000313" key="3">
    <source>
        <dbReference type="Proteomes" id="UP000828251"/>
    </source>
</evidence>
<dbReference type="Proteomes" id="UP000828251">
    <property type="component" value="Unassembled WGS sequence"/>
</dbReference>
<evidence type="ECO:0000256" key="1">
    <source>
        <dbReference type="SAM" id="MobiDB-lite"/>
    </source>
</evidence>
<reference evidence="2 3" key="1">
    <citation type="journal article" date="2021" name="Plant Biotechnol. J.">
        <title>Multi-omics assisted identification of the key and species-specific regulatory components of drought-tolerant mechanisms in Gossypium stocksii.</title>
        <authorList>
            <person name="Yu D."/>
            <person name="Ke L."/>
            <person name="Zhang D."/>
            <person name="Wu Y."/>
            <person name="Sun Y."/>
            <person name="Mei J."/>
            <person name="Sun J."/>
            <person name="Sun Y."/>
        </authorList>
    </citation>
    <scope>NUCLEOTIDE SEQUENCE [LARGE SCALE GENOMIC DNA]</scope>
    <source>
        <strain evidence="3">cv. E1</strain>
        <tissue evidence="2">Leaf</tissue>
    </source>
</reference>
<sequence length="260" mass="29451">MSSLGGNENSEANLVEELLPKKVRFGDKDDNKRSDMMIDLSIDHLVFWRDKLVSQSSKSNSKESDENEDFDILEGDIQKSFVNGVPAISFSDRIHQILIQGMDNTVVLKLLGRNTRYLYKHKILVEIGGLVGKVVKLDFNTDSKCGRYDHVKDNCSFKNTKINMRKESALSEKPSKNHSRVEAGQEKGDENFGPWMIIERRQMRKSRDNGQHFLMANLSIANSSREGQPNVEVVVEMGRLASDKHSAVVFSESRLTTTFP</sequence>
<gene>
    <name evidence="2" type="ORF">J1N35_015302</name>
</gene>
<accession>A0A9D3VXM1</accession>
<protein>
    <recommendedName>
        <fullName evidence="4">DUF4283 domain-containing protein</fullName>
    </recommendedName>
</protein>
<feature type="region of interest" description="Disordered" evidence="1">
    <location>
        <begin position="167"/>
        <end position="186"/>
    </location>
</feature>
<comment type="caution">
    <text evidence="2">The sequence shown here is derived from an EMBL/GenBank/DDBJ whole genome shotgun (WGS) entry which is preliminary data.</text>
</comment>
<dbReference type="OrthoDB" id="999949at2759"/>